<evidence type="ECO:0000256" key="1">
    <source>
        <dbReference type="ARBA" id="ARBA00002841"/>
    </source>
</evidence>
<evidence type="ECO:0000256" key="9">
    <source>
        <dbReference type="ARBA" id="ARBA00023136"/>
    </source>
</evidence>
<comment type="function">
    <text evidence="1">Part of the ABC transporter complex PstSACB involved in phosphate import.</text>
</comment>
<gene>
    <name evidence="16" type="ORF">DFH45_000839</name>
    <name evidence="15" type="ORF">LF65_01251</name>
</gene>
<dbReference type="GO" id="GO:0042301">
    <property type="term" value="F:phosphate ion binding"/>
    <property type="evidence" value="ECO:0007669"/>
    <property type="project" value="UniProtKB-UniRule"/>
</dbReference>
<keyword evidence="10 12" id="KW-0564">Palmitate</keyword>
<evidence type="ECO:0000256" key="11">
    <source>
        <dbReference type="ARBA" id="ARBA00023288"/>
    </source>
</evidence>
<evidence type="ECO:0000313" key="17">
    <source>
        <dbReference type="Proteomes" id="UP000031866"/>
    </source>
</evidence>
<evidence type="ECO:0000256" key="10">
    <source>
        <dbReference type="ARBA" id="ARBA00023139"/>
    </source>
</evidence>
<dbReference type="SUPFAM" id="SSF53850">
    <property type="entry name" value="Periplasmic binding protein-like II"/>
    <property type="match status" value="1"/>
</dbReference>
<reference evidence="17" key="1">
    <citation type="submission" date="2014-12" db="EMBL/GenBank/DDBJ databases">
        <title>Genome sequence of Clostridium beijerinckii strain 59B.</title>
        <authorList>
            <person name="Little G.T."/>
            <person name="Minton N.P."/>
        </authorList>
    </citation>
    <scope>NUCLEOTIDE SEQUENCE [LARGE SCALE GENOMIC DNA]</scope>
    <source>
        <strain evidence="17">59B</strain>
    </source>
</reference>
<evidence type="ECO:0000256" key="7">
    <source>
        <dbReference type="ARBA" id="ARBA00022592"/>
    </source>
</evidence>
<comment type="function">
    <text evidence="12">Involved in the system for phosphate transport across the cytoplasmic membrane.</text>
</comment>
<dbReference type="PROSITE" id="PS51257">
    <property type="entry name" value="PROKAR_LIPOPROTEIN"/>
    <property type="match status" value="1"/>
</dbReference>
<name>A0A0B5Q6N5_CLOBE</name>
<evidence type="ECO:0000259" key="14">
    <source>
        <dbReference type="Pfam" id="PF12849"/>
    </source>
</evidence>
<evidence type="ECO:0000256" key="6">
    <source>
        <dbReference type="ARBA" id="ARBA00022475"/>
    </source>
</evidence>
<keyword evidence="8 12" id="KW-0732">Signal</keyword>
<accession>A0A0B5Q6N5</accession>
<dbReference type="Proteomes" id="UP000821656">
    <property type="component" value="Unassembled WGS sequence"/>
</dbReference>
<dbReference type="CDD" id="cd13653">
    <property type="entry name" value="PBP2_phosphate_like_1"/>
    <property type="match status" value="1"/>
</dbReference>
<comment type="subcellular location">
    <subcellularLocation>
        <location evidence="2 12">Cell membrane</location>
        <topology evidence="2 12">Lipid-anchor</topology>
    </subcellularLocation>
</comment>
<dbReference type="InterPro" id="IPR011862">
    <property type="entry name" value="Phos-bd"/>
</dbReference>
<keyword evidence="6 12" id="KW-1003">Cell membrane</keyword>
<feature type="signal peptide" evidence="12">
    <location>
        <begin position="1"/>
        <end position="23"/>
    </location>
</feature>
<evidence type="ECO:0000256" key="4">
    <source>
        <dbReference type="ARBA" id="ARBA00011529"/>
    </source>
</evidence>
<comment type="subunit">
    <text evidence="4 12">The complex is composed of two ATP-binding proteins (PstB), two transmembrane proteins (PstC and PstA) and a solute-binding protein (PstS).</text>
</comment>
<dbReference type="STRING" id="1520.LF65_01251"/>
<keyword evidence="5 12" id="KW-0813">Transport</keyword>
<dbReference type="Gene3D" id="3.40.190.10">
    <property type="entry name" value="Periplasmic binding protein-like II"/>
    <property type="match status" value="2"/>
</dbReference>
<dbReference type="KEGG" id="cbei:LF65_01251"/>
<dbReference type="OrthoDB" id="9790048at2"/>
<reference evidence="15" key="2">
    <citation type="submission" date="2016-02" db="EMBL/GenBank/DDBJ databases">
        <title>Genome sequence of Clostridium beijerinckii strain 59B.</title>
        <authorList>
            <person name="Little G.T."/>
            <person name="Minton N.P."/>
        </authorList>
    </citation>
    <scope>NUCLEOTIDE SEQUENCE</scope>
    <source>
        <strain evidence="15">NCIMB 14988</strain>
    </source>
</reference>
<reference evidence="16" key="3">
    <citation type="submission" date="2020-05" db="EMBL/GenBank/DDBJ databases">
        <title>Genomic insights into acetone-butanol-ethanol (ABE) fermentation by sequencing solventogenic clostridia strains.</title>
        <authorList>
            <person name="Brown S."/>
        </authorList>
    </citation>
    <scope>NUCLEOTIDE SEQUENCE</scope>
    <source>
        <strain evidence="16">DJ126</strain>
    </source>
</reference>
<keyword evidence="7 12" id="KW-0592">Phosphate transport</keyword>
<evidence type="ECO:0000256" key="12">
    <source>
        <dbReference type="RuleBase" id="RU367119"/>
    </source>
</evidence>
<proteinExistence type="inferred from homology"/>
<evidence type="ECO:0000256" key="3">
    <source>
        <dbReference type="ARBA" id="ARBA00008725"/>
    </source>
</evidence>
<evidence type="ECO:0000313" key="15">
    <source>
        <dbReference type="EMBL" id="AJG97864.1"/>
    </source>
</evidence>
<feature type="domain" description="PBP" evidence="14">
    <location>
        <begin position="38"/>
        <end position="281"/>
    </location>
</feature>
<dbReference type="InterPro" id="IPR050811">
    <property type="entry name" value="Phosphate_ABC_transporter"/>
</dbReference>
<feature type="region of interest" description="Disordered" evidence="13">
    <location>
        <begin position="26"/>
        <end position="48"/>
    </location>
</feature>
<evidence type="ECO:0000256" key="8">
    <source>
        <dbReference type="ARBA" id="ARBA00022729"/>
    </source>
</evidence>
<dbReference type="EMBL" id="CP010086">
    <property type="protein sequence ID" value="AJG97864.1"/>
    <property type="molecule type" value="Genomic_DNA"/>
</dbReference>
<dbReference type="RefSeq" id="WP_041894914.1">
    <property type="nucleotide sequence ID" value="NZ_CP010086.2"/>
</dbReference>
<dbReference type="InterPro" id="IPR024370">
    <property type="entry name" value="PBP_domain"/>
</dbReference>
<dbReference type="GO" id="GO:0005886">
    <property type="term" value="C:plasma membrane"/>
    <property type="evidence" value="ECO:0007669"/>
    <property type="project" value="UniProtKB-SubCell"/>
</dbReference>
<dbReference type="NCBIfam" id="TIGR02136">
    <property type="entry name" value="ptsS_2"/>
    <property type="match status" value="1"/>
</dbReference>
<organism evidence="15 17">
    <name type="scientific">Clostridium beijerinckii</name>
    <name type="common">Clostridium MP</name>
    <dbReference type="NCBI Taxonomy" id="1520"/>
    <lineage>
        <taxon>Bacteria</taxon>
        <taxon>Bacillati</taxon>
        <taxon>Bacillota</taxon>
        <taxon>Clostridia</taxon>
        <taxon>Eubacteriales</taxon>
        <taxon>Clostridiaceae</taxon>
        <taxon>Clostridium</taxon>
    </lineage>
</organism>
<dbReference type="Pfam" id="PF12849">
    <property type="entry name" value="PBP_like_2"/>
    <property type="match status" value="1"/>
</dbReference>
<protein>
    <recommendedName>
        <fullName evidence="12">Phosphate-binding protein</fullName>
    </recommendedName>
</protein>
<dbReference type="Proteomes" id="UP000031866">
    <property type="component" value="Chromosome"/>
</dbReference>
<comment type="similarity">
    <text evidence="3 12">Belongs to the PstS family.</text>
</comment>
<dbReference type="EMBL" id="JABSXK010000001">
    <property type="protein sequence ID" value="NRV07876.1"/>
    <property type="molecule type" value="Genomic_DNA"/>
</dbReference>
<evidence type="ECO:0000256" key="13">
    <source>
        <dbReference type="SAM" id="MobiDB-lite"/>
    </source>
</evidence>
<dbReference type="PANTHER" id="PTHR30570">
    <property type="entry name" value="PERIPLASMIC PHOSPHATE BINDING COMPONENT OF PHOSPHATE ABC TRANSPORTER"/>
    <property type="match status" value="1"/>
</dbReference>
<dbReference type="GO" id="GO:0006817">
    <property type="term" value="P:phosphate ion transport"/>
    <property type="evidence" value="ECO:0007669"/>
    <property type="project" value="UniProtKB-UniRule"/>
</dbReference>
<evidence type="ECO:0000313" key="16">
    <source>
        <dbReference type="EMBL" id="NRV07876.1"/>
    </source>
</evidence>
<keyword evidence="11 12" id="KW-0449">Lipoprotein</keyword>
<evidence type="ECO:0000256" key="5">
    <source>
        <dbReference type="ARBA" id="ARBA00022448"/>
    </source>
</evidence>
<sequence length="302" mass="31615">MKKRTLKLVVGALLVTVIGSAMVGCGNSSNKSETGTKTESSDKVSGSITMSGSSALLPLMEQAIETYNKENPDAQISAQAGGSGTGLTQVLDGSVDVGNSDIFAEEKLDKDKASQLVDHKVVAEGFGVAVSKSLGIDNLTSAQIKDIFSGKVTNWKEVGGPDKPILLVHRTAGSGTRATFEKVILGGDKSAENESLGVTQDSNGAVLSAMKQNDGAISYLGLAYMNTQEAKDAIKIVKLDGVAAEKANISDGSYKFWSWGHMYTKGEASGVAKSFIDYVTNKVDKSVLDNLGFVSGSEMKVK</sequence>
<keyword evidence="9" id="KW-0472">Membrane</keyword>
<evidence type="ECO:0000256" key="2">
    <source>
        <dbReference type="ARBA" id="ARBA00004193"/>
    </source>
</evidence>
<dbReference type="AlphaFoldDB" id="A0A0B5Q6N5"/>
<dbReference type="PANTHER" id="PTHR30570:SF4">
    <property type="entry name" value="PHOSPHATE-BINDING PROTEIN PSTS 1"/>
    <property type="match status" value="1"/>
</dbReference>
<feature type="chain" id="PRO_5043073050" description="Phosphate-binding protein" evidence="12">
    <location>
        <begin position="24"/>
        <end position="302"/>
    </location>
</feature>